<proteinExistence type="inferred from homology"/>
<dbReference type="SUPFAM" id="SSF51735">
    <property type="entry name" value="NAD(P)-binding Rossmann-fold domains"/>
    <property type="match status" value="1"/>
</dbReference>
<comment type="caution">
    <text evidence="5">The sequence shown here is derived from an EMBL/GenBank/DDBJ whole genome shotgun (WGS) entry which is preliminary data.</text>
</comment>
<dbReference type="InterPro" id="IPR006140">
    <property type="entry name" value="D-isomer_DH_NAD-bd"/>
</dbReference>
<dbReference type="GO" id="GO:0008720">
    <property type="term" value="F:D-lactate dehydrogenase (NAD+) activity"/>
    <property type="evidence" value="ECO:0007669"/>
    <property type="project" value="TreeGrafter"/>
</dbReference>
<dbReference type="PANTHER" id="PTHR43026:SF1">
    <property type="entry name" value="2-HYDROXYACID DEHYDROGENASE HOMOLOG 1-RELATED"/>
    <property type="match status" value="1"/>
</dbReference>
<evidence type="ECO:0000259" key="4">
    <source>
        <dbReference type="Pfam" id="PF02826"/>
    </source>
</evidence>
<name>A0A9D1IAR6_9FIRM</name>
<dbReference type="InterPro" id="IPR036291">
    <property type="entry name" value="NAD(P)-bd_dom_sf"/>
</dbReference>
<keyword evidence="2" id="KW-0560">Oxidoreductase</keyword>
<dbReference type="Proteomes" id="UP000824072">
    <property type="component" value="Unassembled WGS sequence"/>
</dbReference>
<dbReference type="EMBL" id="DVMU01000056">
    <property type="protein sequence ID" value="HIU33396.1"/>
    <property type="molecule type" value="Genomic_DNA"/>
</dbReference>
<dbReference type="GO" id="GO:0051287">
    <property type="term" value="F:NAD binding"/>
    <property type="evidence" value="ECO:0007669"/>
    <property type="project" value="InterPro"/>
</dbReference>
<dbReference type="PANTHER" id="PTHR43026">
    <property type="entry name" value="2-HYDROXYACID DEHYDROGENASE HOMOLOG 1-RELATED"/>
    <property type="match status" value="1"/>
</dbReference>
<feature type="domain" description="D-isomer specific 2-hydroxyacid dehydrogenase NAD-binding" evidence="4">
    <location>
        <begin position="110"/>
        <end position="290"/>
    </location>
</feature>
<dbReference type="AlphaFoldDB" id="A0A9D1IAR6"/>
<keyword evidence="3" id="KW-0520">NAD</keyword>
<protein>
    <submittedName>
        <fullName evidence="5">Lactate dehydrogenase</fullName>
    </submittedName>
</protein>
<reference evidence="5" key="1">
    <citation type="submission" date="2020-10" db="EMBL/GenBank/DDBJ databases">
        <authorList>
            <person name="Gilroy R."/>
        </authorList>
    </citation>
    <scope>NUCLEOTIDE SEQUENCE</scope>
    <source>
        <strain evidence="5">ChiHcec3-11533</strain>
    </source>
</reference>
<accession>A0A9D1IAR6</accession>
<dbReference type="Pfam" id="PF02826">
    <property type="entry name" value="2-Hacid_dh_C"/>
    <property type="match status" value="1"/>
</dbReference>
<evidence type="ECO:0000256" key="1">
    <source>
        <dbReference type="ARBA" id="ARBA00005854"/>
    </source>
</evidence>
<dbReference type="InterPro" id="IPR058205">
    <property type="entry name" value="D-LDH-like"/>
</dbReference>
<comment type="similarity">
    <text evidence="1">Belongs to the D-isomer specific 2-hydroxyacid dehydrogenase family.</text>
</comment>
<gene>
    <name evidence="5" type="ORF">IAB02_02410</name>
</gene>
<dbReference type="PROSITE" id="PS00671">
    <property type="entry name" value="D_2_HYDROXYACID_DH_3"/>
    <property type="match status" value="1"/>
</dbReference>
<dbReference type="SUPFAM" id="SSF52283">
    <property type="entry name" value="Formate/glycerate dehydrogenase catalytic domain-like"/>
    <property type="match status" value="1"/>
</dbReference>
<organism evidence="5 6">
    <name type="scientific">Candidatus Pullichristensenella excrementigallinarum</name>
    <dbReference type="NCBI Taxonomy" id="2840907"/>
    <lineage>
        <taxon>Bacteria</taxon>
        <taxon>Bacillati</taxon>
        <taxon>Bacillota</taxon>
        <taxon>Clostridia</taxon>
        <taxon>Candidatus Pullichristensenella</taxon>
    </lineage>
</organism>
<evidence type="ECO:0000256" key="3">
    <source>
        <dbReference type="ARBA" id="ARBA00023027"/>
    </source>
</evidence>
<evidence type="ECO:0000256" key="2">
    <source>
        <dbReference type="ARBA" id="ARBA00023002"/>
    </source>
</evidence>
<dbReference type="Gene3D" id="3.40.50.720">
    <property type="entry name" value="NAD(P)-binding Rossmann-like Domain"/>
    <property type="match status" value="2"/>
</dbReference>
<dbReference type="InterPro" id="IPR029753">
    <property type="entry name" value="D-isomer_DH_CS"/>
</dbReference>
<evidence type="ECO:0000313" key="5">
    <source>
        <dbReference type="EMBL" id="HIU33396.1"/>
    </source>
</evidence>
<reference evidence="5" key="2">
    <citation type="journal article" date="2021" name="PeerJ">
        <title>Extensive microbial diversity within the chicken gut microbiome revealed by metagenomics and culture.</title>
        <authorList>
            <person name="Gilroy R."/>
            <person name="Ravi A."/>
            <person name="Getino M."/>
            <person name="Pursley I."/>
            <person name="Horton D.L."/>
            <person name="Alikhan N.F."/>
            <person name="Baker D."/>
            <person name="Gharbi K."/>
            <person name="Hall N."/>
            <person name="Watson M."/>
            <person name="Adriaenssens E.M."/>
            <person name="Foster-Nyarko E."/>
            <person name="Jarju S."/>
            <person name="Secka A."/>
            <person name="Antonio M."/>
            <person name="Oren A."/>
            <person name="Chaudhuri R.R."/>
            <person name="La Ragione R."/>
            <person name="Hildebrand F."/>
            <person name="Pallen M.J."/>
        </authorList>
    </citation>
    <scope>NUCLEOTIDE SEQUENCE</scope>
    <source>
        <strain evidence="5">ChiHcec3-11533</strain>
    </source>
</reference>
<sequence length="320" mass="34777">MEYELTVYSCLPEEEALLRSQAAKKRVELRLTREPLTLQNAHWARGTVSISHRDSVDARALKALSREGICALCTRSVGTDHIDLEAAKALGIPVFNTPYSPEGVADYTIFLLLAALRGAPGIFRRTREGNFSLPGERAKEMHEMCIGVVGAGRIGRAVIRRLEGFGCKVRIADPGADAGEHPVSLETLLETCDGLTLHLPLTPGTHHLLGEKEFQMMRPGTILVNTARGGLVDTSALLRALDSGRCGFAALDVVEEERGVFGHAVRREALCAPLAALAGHPRVLLSPHIAYYTLPGLRDTVERAIAIARQGEGRLEKWIV</sequence>
<evidence type="ECO:0000313" key="6">
    <source>
        <dbReference type="Proteomes" id="UP000824072"/>
    </source>
</evidence>